<evidence type="ECO:0000256" key="1">
    <source>
        <dbReference type="SAM" id="MobiDB-lite"/>
    </source>
</evidence>
<organism evidence="2 3">
    <name type="scientific">Roseicella frigidaeris</name>
    <dbReference type="NCBI Taxonomy" id="2230885"/>
    <lineage>
        <taxon>Bacteria</taxon>
        <taxon>Pseudomonadati</taxon>
        <taxon>Pseudomonadota</taxon>
        <taxon>Alphaproteobacteria</taxon>
        <taxon>Acetobacterales</taxon>
        <taxon>Roseomonadaceae</taxon>
        <taxon>Roseicella</taxon>
    </lineage>
</organism>
<gene>
    <name evidence="2" type="ORF">DOO78_24345</name>
</gene>
<accession>A0A327M5C9</accession>
<keyword evidence="3" id="KW-1185">Reference proteome</keyword>
<comment type="caution">
    <text evidence="2">The sequence shown here is derived from an EMBL/GenBank/DDBJ whole genome shotgun (WGS) entry which is preliminary data.</text>
</comment>
<sequence>MYATRDRAADGYRAIPAVFQYSAGVAALPGFRIERARFAQPLPLAAGFARIAAHLQSLDRPLTAFCQCELRSPGQFTEAGFRAFNQHYAKTLEEWGILSEGWNPVARSNVCPELDPPAEPGFHAFSYTVPDPGAAPGFVTAGSGESTEGKGSYEESTIAHGDTSPAGLRRKAEFVLGEMERRMAALGGSWGAATAAQVYTVHDIHPFLGEALVRRGAARHGVTWHFCRPPVLGLEYEMDVRGLALERVLPA</sequence>
<dbReference type="Proteomes" id="UP000249065">
    <property type="component" value="Unassembled WGS sequence"/>
</dbReference>
<dbReference type="AlphaFoldDB" id="A0A327M5C9"/>
<evidence type="ECO:0000313" key="3">
    <source>
        <dbReference type="Proteomes" id="UP000249065"/>
    </source>
</evidence>
<dbReference type="RefSeq" id="WP_111472492.1">
    <property type="nucleotide sequence ID" value="NZ_QLIX01000034.1"/>
</dbReference>
<proteinExistence type="predicted"/>
<feature type="region of interest" description="Disordered" evidence="1">
    <location>
        <begin position="142"/>
        <end position="164"/>
    </location>
</feature>
<dbReference type="EMBL" id="QLIX01000034">
    <property type="protein sequence ID" value="RAI55258.1"/>
    <property type="molecule type" value="Genomic_DNA"/>
</dbReference>
<protein>
    <recommendedName>
        <fullName evidence="4">RidA family protein</fullName>
    </recommendedName>
</protein>
<evidence type="ECO:0000313" key="2">
    <source>
        <dbReference type="EMBL" id="RAI55258.1"/>
    </source>
</evidence>
<dbReference type="OrthoDB" id="8125412at2"/>
<evidence type="ECO:0008006" key="4">
    <source>
        <dbReference type="Google" id="ProtNLM"/>
    </source>
</evidence>
<name>A0A327M5C9_9PROT</name>
<reference evidence="3" key="1">
    <citation type="submission" date="2018-06" db="EMBL/GenBank/DDBJ databases">
        <authorList>
            <person name="Khan S.A."/>
        </authorList>
    </citation>
    <scope>NUCLEOTIDE SEQUENCE [LARGE SCALE GENOMIC DNA]</scope>
    <source>
        <strain evidence="3">DB-1506</strain>
    </source>
</reference>